<organism evidence="1 2">
    <name type="scientific">Clitoria ternatea</name>
    <name type="common">Butterfly pea</name>
    <dbReference type="NCBI Taxonomy" id="43366"/>
    <lineage>
        <taxon>Eukaryota</taxon>
        <taxon>Viridiplantae</taxon>
        <taxon>Streptophyta</taxon>
        <taxon>Embryophyta</taxon>
        <taxon>Tracheophyta</taxon>
        <taxon>Spermatophyta</taxon>
        <taxon>Magnoliopsida</taxon>
        <taxon>eudicotyledons</taxon>
        <taxon>Gunneridae</taxon>
        <taxon>Pentapetalae</taxon>
        <taxon>rosids</taxon>
        <taxon>fabids</taxon>
        <taxon>Fabales</taxon>
        <taxon>Fabaceae</taxon>
        <taxon>Papilionoideae</taxon>
        <taxon>50 kb inversion clade</taxon>
        <taxon>NPAAA clade</taxon>
        <taxon>indigoferoid/millettioid clade</taxon>
        <taxon>Phaseoleae</taxon>
        <taxon>Clitoria</taxon>
    </lineage>
</organism>
<evidence type="ECO:0000313" key="2">
    <source>
        <dbReference type="Proteomes" id="UP001359559"/>
    </source>
</evidence>
<dbReference type="Proteomes" id="UP001359559">
    <property type="component" value="Unassembled WGS sequence"/>
</dbReference>
<dbReference type="EMBL" id="JAYKXN010000008">
    <property type="protein sequence ID" value="KAK7263241.1"/>
    <property type="molecule type" value="Genomic_DNA"/>
</dbReference>
<evidence type="ECO:0000313" key="1">
    <source>
        <dbReference type="EMBL" id="KAK7263241.1"/>
    </source>
</evidence>
<comment type="caution">
    <text evidence="1">The sequence shown here is derived from an EMBL/GenBank/DDBJ whole genome shotgun (WGS) entry which is preliminary data.</text>
</comment>
<dbReference type="AlphaFoldDB" id="A0AAN9ETV4"/>
<accession>A0AAN9ETV4</accession>
<name>A0AAN9ETV4_CLITE</name>
<reference evidence="1 2" key="1">
    <citation type="submission" date="2024-01" db="EMBL/GenBank/DDBJ databases">
        <title>The genomes of 5 underutilized Papilionoideae crops provide insights into root nodulation and disease resistance.</title>
        <authorList>
            <person name="Yuan L."/>
        </authorList>
    </citation>
    <scope>NUCLEOTIDE SEQUENCE [LARGE SCALE GENOMIC DNA]</scope>
    <source>
        <strain evidence="1">LY-2023</strain>
        <tissue evidence="1">Leaf</tissue>
    </source>
</reference>
<sequence>MATLPSTLRGQYVRKDNAKSGTRKELKDKSPFIVVARREDQTAASRCTFKILYGWLDVLLTKLAVSRFEDLVFENTSGNPPTLPAVLRSNISRGSAFDSDKSFGFLVAIDEYAVHGIEGLISGIPLTSDSGKKKILLLKGKQREIPSVGFSLPIKCTKRDQEDVLDLHDLLDACKWELVVLEVVHVFDLLALVRPEHLKLLLLLVEEMLEWRWRNTRTCTCTWSTGSNRWWWRALLVPFPTVSSNEALRIWSDQQQNNKRERDANHVRNELEFIASLFDEFLNLSTTETFLDGFPVMLLLAHLEAVPREALNGLASCPDSQGHREANDAGPSKGVSIMALASDSESVDGTLWTDVIIPPS</sequence>
<gene>
    <name evidence="1" type="ORF">RJT34_30828</name>
</gene>
<proteinExistence type="predicted"/>
<keyword evidence="2" id="KW-1185">Reference proteome</keyword>
<protein>
    <submittedName>
        <fullName evidence="1">Uncharacterized protein</fullName>
    </submittedName>
</protein>